<dbReference type="Proteomes" id="UP000242084">
    <property type="component" value="Chromosome 1"/>
</dbReference>
<dbReference type="Gene3D" id="1.10.1370.30">
    <property type="match status" value="1"/>
</dbReference>
<dbReference type="KEGG" id="sste:SAMEA4384403_0718"/>
<evidence type="ECO:0000313" key="2">
    <source>
        <dbReference type="Proteomes" id="UP000242084"/>
    </source>
</evidence>
<dbReference type="AlphaFoldDB" id="A0A239YQI2"/>
<proteinExistence type="predicted"/>
<keyword evidence="2" id="KW-1185">Reference proteome</keyword>
<reference evidence="1 2" key="1">
    <citation type="submission" date="2017-06" db="EMBL/GenBank/DDBJ databases">
        <authorList>
            <consortium name="Pathogen Informatics"/>
        </authorList>
    </citation>
    <scope>NUCLEOTIDE SEQUENCE [LARGE SCALE GENOMIC DNA]</scope>
    <source>
        <strain evidence="1 2">NCTC13839</strain>
    </source>
</reference>
<dbReference type="CDD" id="cd09606">
    <property type="entry name" value="M3B_PepF"/>
    <property type="match status" value="1"/>
</dbReference>
<organism evidence="1 2">
    <name type="scientific">Mammaliicoccus stepanovicii</name>
    <dbReference type="NCBI Taxonomy" id="643214"/>
    <lineage>
        <taxon>Bacteria</taxon>
        <taxon>Bacillati</taxon>
        <taxon>Bacillota</taxon>
        <taxon>Bacilli</taxon>
        <taxon>Bacillales</taxon>
        <taxon>Staphylococcaceae</taxon>
        <taxon>Mammaliicoccus</taxon>
    </lineage>
</organism>
<dbReference type="SUPFAM" id="SSF55486">
    <property type="entry name" value="Metalloproteases ('zincins'), catalytic domain"/>
    <property type="match status" value="1"/>
</dbReference>
<keyword evidence="1" id="KW-0378">Hydrolase</keyword>
<protein>
    <submittedName>
        <fullName evidence="1">Putative oligoendopeptidase</fullName>
        <ecNumber evidence="1">3.4.24.-</ecNumber>
    </submittedName>
</protein>
<name>A0A239YQI2_9STAP</name>
<sequence>MKPSFNEYKYEQINLAEKEKQTKLLLSKLEQAESLQITINLIIEINSIRNHTQTQFNLAYIRASIDTNDAFYSNERDFFDENMPKIQHLDNLFYKALLKSKHINGLKEHFGNQLFSIAQISLNTYDPSVDELLIKENKLVSKYDKLIASANIEYNGEFLNLSQFSKYLIDQDRNVRKEAHQTKEQFFNDHLQKIDTIYDELVKIRHDIAIKLGYQNFIQLGYDRMERIGYDAEDVKVFREQVKEHVVPLTTKITEDHARRIGLDRLKVYDENFTFKTGSPKPQISTKDIINNTKVMYHERSNETGKFIDFMIDRNLFDLEAKKGKESGGYCTIINDYKSPFIFANFNGTQGDIEVMTHEAGHAFQVFESLKYSVPEYYFPTSEACEIHSMSMEYLTYPWMHLFFKDDTDKFKLSHLEDNIKFLPYGVAIDEFQHYVYEHPELSPEERRNFWTKLEEKYLPTRDYDHISHLENGAFWHRQGHVFASPFYYIDYTLATICAMQFYIKQENDAEEAWTDYLKICQIGGSKSFIEIMKSVNLKSPFEKGTVKEIVDRLYSVSQKIDQSDF</sequence>
<dbReference type="EC" id="3.4.24.-" evidence="1"/>
<gene>
    <name evidence="1" type="ORF">SAMEA4384403_00718</name>
</gene>
<dbReference type="EMBL" id="LT906462">
    <property type="protein sequence ID" value="SNV61022.1"/>
    <property type="molecule type" value="Genomic_DNA"/>
</dbReference>
<evidence type="ECO:0000313" key="1">
    <source>
        <dbReference type="EMBL" id="SNV61022.1"/>
    </source>
</evidence>
<dbReference type="OrthoDB" id="9762795at2"/>
<dbReference type="InterPro" id="IPR011976">
    <property type="entry name" value="Pept_M3B_oligopep-rel"/>
</dbReference>
<dbReference type="NCBIfam" id="TIGR02289">
    <property type="entry name" value="M3_not_pepF"/>
    <property type="match status" value="1"/>
</dbReference>
<dbReference type="GO" id="GO:0016787">
    <property type="term" value="F:hydrolase activity"/>
    <property type="evidence" value="ECO:0007669"/>
    <property type="project" value="UniProtKB-KW"/>
</dbReference>
<dbReference type="RefSeq" id="WP_095086824.1">
    <property type="nucleotide sequence ID" value="NZ_LT906462.1"/>
</dbReference>
<accession>A0A239YQI2</accession>